<organism evidence="3 4">
    <name type="scientific">Peribacillus saganii</name>
    <dbReference type="NCBI Taxonomy" id="2303992"/>
    <lineage>
        <taxon>Bacteria</taxon>
        <taxon>Bacillati</taxon>
        <taxon>Bacillota</taxon>
        <taxon>Bacilli</taxon>
        <taxon>Bacillales</taxon>
        <taxon>Bacillaceae</taxon>
        <taxon>Peribacillus</taxon>
    </lineage>
</organism>
<dbReference type="InterPro" id="IPR013762">
    <property type="entry name" value="Integrase-like_cat_sf"/>
</dbReference>
<feature type="domain" description="Tyr recombinase" evidence="2">
    <location>
        <begin position="1"/>
        <end position="79"/>
    </location>
</feature>
<accession>A0A372LDE5</accession>
<dbReference type="InterPro" id="IPR002104">
    <property type="entry name" value="Integrase_catalytic"/>
</dbReference>
<dbReference type="AlphaFoldDB" id="A0A372LDE5"/>
<evidence type="ECO:0000313" key="3">
    <source>
        <dbReference type="EMBL" id="RFU63696.1"/>
    </source>
</evidence>
<dbReference type="GO" id="GO:0003677">
    <property type="term" value="F:DNA binding"/>
    <property type="evidence" value="ECO:0007669"/>
    <property type="project" value="InterPro"/>
</dbReference>
<dbReference type="InterPro" id="IPR011010">
    <property type="entry name" value="DNA_brk_join_enz"/>
</dbReference>
<name>A0A372LDE5_9BACI</name>
<sequence>MVIPSIFKTVQNRMKRLLTIAELNTDLTPHSLIHTHTSLLAEAGVSLEQIRDRLGQSDDQITQNVYLHVTQEMKKEASHKFTQLMRSLR</sequence>
<dbReference type="Gene3D" id="1.10.443.10">
    <property type="entry name" value="Intergrase catalytic core"/>
    <property type="match status" value="1"/>
</dbReference>
<dbReference type="Proteomes" id="UP000264541">
    <property type="component" value="Unassembled WGS sequence"/>
</dbReference>
<gene>
    <name evidence="3" type="ORF">D0469_19420</name>
</gene>
<evidence type="ECO:0000256" key="1">
    <source>
        <dbReference type="ARBA" id="ARBA00023172"/>
    </source>
</evidence>
<dbReference type="SUPFAM" id="SSF56349">
    <property type="entry name" value="DNA breaking-rejoining enzymes"/>
    <property type="match status" value="1"/>
</dbReference>
<protein>
    <recommendedName>
        <fullName evidence="2">Tyr recombinase domain-containing protein</fullName>
    </recommendedName>
</protein>
<keyword evidence="4" id="KW-1185">Reference proteome</keyword>
<dbReference type="Pfam" id="PF00589">
    <property type="entry name" value="Phage_integrase"/>
    <property type="match status" value="1"/>
</dbReference>
<comment type="caution">
    <text evidence="3">The sequence shown here is derived from an EMBL/GenBank/DDBJ whole genome shotgun (WGS) entry which is preliminary data.</text>
</comment>
<evidence type="ECO:0000313" key="4">
    <source>
        <dbReference type="Proteomes" id="UP000264541"/>
    </source>
</evidence>
<keyword evidence="1" id="KW-0233">DNA recombination</keyword>
<reference evidence="3 4" key="1">
    <citation type="submission" date="2018-08" db="EMBL/GenBank/DDBJ databases">
        <title>Bacillus chawlae sp. nov., Bacillus glennii sp. nov., and Bacillus saganii sp. nov. Isolated from the Vehicle Assembly Building at Kennedy Space Center where the Viking Spacecraft were Assembled.</title>
        <authorList>
            <person name="Seuylemezian A."/>
            <person name="Vaishampayan P."/>
        </authorList>
    </citation>
    <scope>NUCLEOTIDE SEQUENCE [LARGE SCALE GENOMIC DNA]</scope>
    <source>
        <strain evidence="3 4">V47-23a</strain>
    </source>
</reference>
<dbReference type="GO" id="GO:0006310">
    <property type="term" value="P:DNA recombination"/>
    <property type="evidence" value="ECO:0007669"/>
    <property type="project" value="UniProtKB-KW"/>
</dbReference>
<proteinExistence type="predicted"/>
<evidence type="ECO:0000259" key="2">
    <source>
        <dbReference type="PROSITE" id="PS51898"/>
    </source>
</evidence>
<dbReference type="EMBL" id="QVTE01000063">
    <property type="protein sequence ID" value="RFU63696.1"/>
    <property type="molecule type" value="Genomic_DNA"/>
</dbReference>
<dbReference type="PROSITE" id="PS51898">
    <property type="entry name" value="TYR_RECOMBINASE"/>
    <property type="match status" value="1"/>
</dbReference>
<dbReference type="GO" id="GO:0015074">
    <property type="term" value="P:DNA integration"/>
    <property type="evidence" value="ECO:0007669"/>
    <property type="project" value="InterPro"/>
</dbReference>